<evidence type="ECO:0008006" key="3">
    <source>
        <dbReference type="Google" id="ProtNLM"/>
    </source>
</evidence>
<comment type="caution">
    <text evidence="1">The sequence shown here is derived from an EMBL/GenBank/DDBJ whole genome shotgun (WGS) entry which is preliminary data.</text>
</comment>
<dbReference type="SUPFAM" id="SSF56059">
    <property type="entry name" value="Glutathione synthetase ATP-binding domain-like"/>
    <property type="match status" value="1"/>
</dbReference>
<keyword evidence="2" id="KW-1185">Reference proteome</keyword>
<dbReference type="AlphaFoldDB" id="A0A931B5C0"/>
<evidence type="ECO:0000313" key="2">
    <source>
        <dbReference type="Proteomes" id="UP000657385"/>
    </source>
</evidence>
<sequence length="449" mass="49687">MSTDRMTQLYNETCLLPSSKLHSAVEAVERNPLLSHWTGHYLSRPLFVEERQIRGFADDVVRMVGLLTSLPERLFDGDLDRFCAALGIDDRRAALMRRLGPPPHNGRADMYHDGTSFKLLEFGIASEVGGWDRAGEIPRAFLEADAFRAFAEEHGLGYTHPAKAVADSLRQVGATVRPDGEPVVVLLEGPGGLVDYGTTWRTFESVMRGFGLDFHVAEVGDVQERDGKLYLGSLPIDVVYRCFETNQIVDEPDGPALVEPLFRAHEAGGTVLWTPMSSNLFNDKGCMALLSDPRYRHRFTTEEQAVIDRVLPWTRGLGGVGVTVDEELIGHCRERREQLILKPSGYFGGKGTIPGWECSDENWTNALREAASSGCIVQERVVPRTEPMVVNPSIREIQPWQAVWGLFYTPDGYAGTYGRALPTENNGVIGISSNKGTRTAGVFHYSSDS</sequence>
<dbReference type="RefSeq" id="WP_196195820.1">
    <property type="nucleotide sequence ID" value="NZ_JADPRT010000009.1"/>
</dbReference>
<proteinExistence type="predicted"/>
<organism evidence="1 2">
    <name type="scientific">Streptacidiphilus fuscans</name>
    <dbReference type="NCBI Taxonomy" id="2789292"/>
    <lineage>
        <taxon>Bacteria</taxon>
        <taxon>Bacillati</taxon>
        <taxon>Actinomycetota</taxon>
        <taxon>Actinomycetes</taxon>
        <taxon>Kitasatosporales</taxon>
        <taxon>Streptomycetaceae</taxon>
        <taxon>Streptacidiphilus</taxon>
    </lineage>
</organism>
<evidence type="ECO:0000313" key="1">
    <source>
        <dbReference type="EMBL" id="MBF9070644.1"/>
    </source>
</evidence>
<gene>
    <name evidence="1" type="ORF">I2501_21715</name>
</gene>
<accession>A0A931B5C0</accession>
<name>A0A931B5C0_9ACTN</name>
<reference evidence="1" key="1">
    <citation type="submission" date="2020-11" db="EMBL/GenBank/DDBJ databases">
        <title>Isolation and identification of active actinomycetes.</title>
        <authorList>
            <person name="Yu B."/>
        </authorList>
    </citation>
    <scope>NUCLEOTIDE SEQUENCE</scope>
    <source>
        <strain evidence="1">NEAU-YB345</strain>
    </source>
</reference>
<dbReference type="EMBL" id="JADPRT010000009">
    <property type="protein sequence ID" value="MBF9070644.1"/>
    <property type="molecule type" value="Genomic_DNA"/>
</dbReference>
<protein>
    <recommendedName>
        <fullName evidence="3">Circularly permuted type 2 ATP-grasp protein</fullName>
    </recommendedName>
</protein>
<dbReference type="Proteomes" id="UP000657385">
    <property type="component" value="Unassembled WGS sequence"/>
</dbReference>